<dbReference type="Pfam" id="PF00169">
    <property type="entry name" value="PH"/>
    <property type="match status" value="1"/>
</dbReference>
<gene>
    <name evidence="3" type="ORF">ASTO00021_LOCUS11054</name>
</gene>
<evidence type="ECO:0000259" key="2">
    <source>
        <dbReference type="PROSITE" id="PS50003"/>
    </source>
</evidence>
<dbReference type="PROSITE" id="PS50003">
    <property type="entry name" value="PH_DOMAIN"/>
    <property type="match status" value="1"/>
</dbReference>
<name>A0A7S3PJ16_9STRA</name>
<dbReference type="InterPro" id="IPR011993">
    <property type="entry name" value="PH-like_dom_sf"/>
</dbReference>
<feature type="compositionally biased region" description="Basic and acidic residues" evidence="1">
    <location>
        <begin position="165"/>
        <end position="180"/>
    </location>
</feature>
<dbReference type="Gene3D" id="2.30.29.30">
    <property type="entry name" value="Pleckstrin-homology domain (PH domain)/Phosphotyrosine-binding domain (PTB)"/>
    <property type="match status" value="1"/>
</dbReference>
<dbReference type="SMART" id="SM00233">
    <property type="entry name" value="PH"/>
    <property type="match status" value="1"/>
</dbReference>
<feature type="region of interest" description="Disordered" evidence="1">
    <location>
        <begin position="144"/>
        <end position="188"/>
    </location>
</feature>
<sequence length="502" mass="56301">MDRILKETTKASFLRDAGYLFVFNEIPSSTVWERRYCLLDQTFRNLIVCPPDSISESDENSSEFRIALSNATVETNLLHQDVPVFKITLADEDKVFSFRVSSWVDLNSWVASIKHLIDSDSSNGVVGKYSDEISSETAFEVRSLEDKNEPWSDTPPPVGEFDDFGETHSQEKIHNDDQPRPPDTPPPMALSELIEGDRLKYVGVSLPRVRRSAGILMLSENGGKEWREIYGVVFDGLLMEFDHIHDKVPRSMWKLTPEIRIHPGNRASSCYLLMLVYGAMGMREIAVRGYRTATFDTTLEWGVSLSELVDMDYSCVSVDGKLSRHVSAKGAPALSDMAREAAAYSLKALLPLSPSVGRSGAEHIRKRGLIQESSVLATALSYYAGGKGSFSCHEGGENTVKIYSALLLSSKQIPPWIQSEHEFDVQLWQRRGKENIRDILVDHAKVLRVRNSNGKRSKSGRLLVYTACYKAPDATIGKCRLHVKFRGQHIFGSPYTIKCVQK</sequence>
<reference evidence="3" key="1">
    <citation type="submission" date="2021-01" db="EMBL/GenBank/DDBJ databases">
        <authorList>
            <person name="Corre E."/>
            <person name="Pelletier E."/>
            <person name="Niang G."/>
            <person name="Scheremetjew M."/>
            <person name="Finn R."/>
            <person name="Kale V."/>
            <person name="Holt S."/>
            <person name="Cochrane G."/>
            <person name="Meng A."/>
            <person name="Brown T."/>
            <person name="Cohen L."/>
        </authorList>
    </citation>
    <scope>NUCLEOTIDE SEQUENCE</scope>
    <source>
        <strain evidence="3">GSBS06</strain>
    </source>
</reference>
<dbReference type="EMBL" id="HBIN01014605">
    <property type="protein sequence ID" value="CAE0440921.1"/>
    <property type="molecule type" value="Transcribed_RNA"/>
</dbReference>
<organism evidence="3">
    <name type="scientific">Aplanochytrium stocchinoi</name>
    <dbReference type="NCBI Taxonomy" id="215587"/>
    <lineage>
        <taxon>Eukaryota</taxon>
        <taxon>Sar</taxon>
        <taxon>Stramenopiles</taxon>
        <taxon>Bigyra</taxon>
        <taxon>Labyrinthulomycetes</taxon>
        <taxon>Thraustochytrida</taxon>
        <taxon>Thraustochytriidae</taxon>
        <taxon>Aplanochytrium</taxon>
    </lineage>
</organism>
<dbReference type="InterPro" id="IPR001849">
    <property type="entry name" value="PH_domain"/>
</dbReference>
<proteinExistence type="predicted"/>
<accession>A0A7S3PJ16</accession>
<evidence type="ECO:0000256" key="1">
    <source>
        <dbReference type="SAM" id="MobiDB-lite"/>
    </source>
</evidence>
<protein>
    <recommendedName>
        <fullName evidence="2">PH domain-containing protein</fullName>
    </recommendedName>
</protein>
<evidence type="ECO:0000313" key="3">
    <source>
        <dbReference type="EMBL" id="CAE0440921.1"/>
    </source>
</evidence>
<dbReference type="SUPFAM" id="SSF50729">
    <property type="entry name" value="PH domain-like"/>
    <property type="match status" value="1"/>
</dbReference>
<dbReference type="AlphaFoldDB" id="A0A7S3PJ16"/>
<feature type="domain" description="PH" evidence="2">
    <location>
        <begin position="13"/>
        <end position="118"/>
    </location>
</feature>